<organism evidence="1 2">
    <name type="scientific">Massilia aquatica</name>
    <dbReference type="NCBI Taxonomy" id="2609000"/>
    <lineage>
        <taxon>Bacteria</taxon>
        <taxon>Pseudomonadati</taxon>
        <taxon>Pseudomonadota</taxon>
        <taxon>Betaproteobacteria</taxon>
        <taxon>Burkholderiales</taxon>
        <taxon>Oxalobacteraceae</taxon>
        <taxon>Telluria group</taxon>
        <taxon>Massilia</taxon>
    </lineage>
</organism>
<dbReference type="Proteomes" id="UP000819052">
    <property type="component" value="Unassembled WGS sequence"/>
</dbReference>
<keyword evidence="2" id="KW-1185">Reference proteome</keyword>
<dbReference type="EMBL" id="VVIW01000016">
    <property type="protein sequence ID" value="NHZ43075.1"/>
    <property type="molecule type" value="Genomic_DNA"/>
</dbReference>
<dbReference type="RefSeq" id="WP_167079054.1">
    <property type="nucleotide sequence ID" value="NZ_VVIW01000016.1"/>
</dbReference>
<proteinExistence type="predicted"/>
<gene>
    <name evidence="1" type="ORF">F1609_23290</name>
</gene>
<accession>A0ABX0MDN2</accession>
<evidence type="ECO:0000313" key="2">
    <source>
        <dbReference type="Proteomes" id="UP000819052"/>
    </source>
</evidence>
<reference evidence="1 2" key="1">
    <citation type="submission" date="2019-09" db="EMBL/GenBank/DDBJ databases">
        <title>Taxonomy of Antarctic Massilia spp.: description of Massilia rubra sp. nov., Massilia aquatica sp. nov., Massilia mucilaginosa sp. nov., Massilia frigida sp. nov. isolated from streams, lakes and regoliths.</title>
        <authorList>
            <person name="Holochova P."/>
            <person name="Sedlacek I."/>
            <person name="Kralova S."/>
            <person name="Maslanova I."/>
            <person name="Busse H.-J."/>
            <person name="Stankova E."/>
            <person name="Vrbovska V."/>
            <person name="Kovarovic V."/>
            <person name="Bartak M."/>
            <person name="Svec P."/>
            <person name="Pantucek R."/>
        </authorList>
    </citation>
    <scope>NUCLEOTIDE SEQUENCE [LARGE SCALE GENOMIC DNA]</scope>
    <source>
        <strain evidence="1 2">CCM 8693</strain>
    </source>
</reference>
<evidence type="ECO:0000313" key="1">
    <source>
        <dbReference type="EMBL" id="NHZ43075.1"/>
    </source>
</evidence>
<comment type="caution">
    <text evidence="1">The sequence shown here is derived from an EMBL/GenBank/DDBJ whole genome shotgun (WGS) entry which is preliminary data.</text>
</comment>
<protein>
    <submittedName>
        <fullName evidence="1">Uncharacterized protein</fullName>
    </submittedName>
</protein>
<sequence>MGFFVMCRRHALFEGKPMGLGAIFLIVTDWPYIAGNQSTDDTMELIYHAAEYFSFLPGTPPRACGSA</sequence>
<name>A0ABX0MDN2_9BURK</name>